<dbReference type="RefSeq" id="WP_099303562.1">
    <property type="nucleotide sequence ID" value="NZ_PDVP01000001.1"/>
</dbReference>
<accession>A0A2G1QU12</accession>
<dbReference type="InterPro" id="IPR050984">
    <property type="entry name" value="Gfo/Idh/MocA_domain"/>
</dbReference>
<dbReference type="EMBL" id="PDVP01000001">
    <property type="protein sequence ID" value="PHP68971.1"/>
    <property type="molecule type" value="Genomic_DNA"/>
</dbReference>
<proteinExistence type="inferred from homology"/>
<reference evidence="5 6" key="1">
    <citation type="submission" date="2017-10" db="EMBL/GenBank/DDBJ databases">
        <title>Sedimentibacterium mangrovi gen. nov., sp. nov., a novel member of family Phyllobacteriacea isolated from mangrove sediment.</title>
        <authorList>
            <person name="Liao H."/>
            <person name="Tian Y."/>
        </authorList>
    </citation>
    <scope>NUCLEOTIDE SEQUENCE [LARGE SCALE GENOMIC DNA]</scope>
    <source>
        <strain evidence="5 6">X9-2-2</strain>
    </source>
</reference>
<keyword evidence="6" id="KW-1185">Reference proteome</keyword>
<evidence type="ECO:0000313" key="5">
    <source>
        <dbReference type="EMBL" id="PHP68971.1"/>
    </source>
</evidence>
<dbReference type="InterPro" id="IPR000683">
    <property type="entry name" value="Gfo/Idh/MocA-like_OxRdtase_N"/>
</dbReference>
<evidence type="ECO:0000259" key="4">
    <source>
        <dbReference type="Pfam" id="PF22725"/>
    </source>
</evidence>
<protein>
    <submittedName>
        <fullName evidence="5">Oxidoreductase</fullName>
    </submittedName>
</protein>
<dbReference type="GO" id="GO:0016491">
    <property type="term" value="F:oxidoreductase activity"/>
    <property type="evidence" value="ECO:0007669"/>
    <property type="project" value="UniProtKB-KW"/>
</dbReference>
<feature type="domain" description="Gfo/Idh/MocA-like oxidoreductase N-terminal" evidence="3">
    <location>
        <begin position="2"/>
        <end position="120"/>
    </location>
</feature>
<dbReference type="Gene3D" id="3.40.50.720">
    <property type="entry name" value="NAD(P)-binding Rossmann-like Domain"/>
    <property type="match status" value="1"/>
</dbReference>
<gene>
    <name evidence="5" type="ORF">CSC94_03015</name>
</gene>
<dbReference type="GO" id="GO:0000166">
    <property type="term" value="F:nucleotide binding"/>
    <property type="evidence" value="ECO:0007669"/>
    <property type="project" value="InterPro"/>
</dbReference>
<dbReference type="OrthoDB" id="9774191at2"/>
<dbReference type="InterPro" id="IPR036291">
    <property type="entry name" value="NAD(P)-bd_dom_sf"/>
</dbReference>
<dbReference type="Pfam" id="PF22725">
    <property type="entry name" value="GFO_IDH_MocA_C3"/>
    <property type="match status" value="1"/>
</dbReference>
<organism evidence="5 6">
    <name type="scientific">Zhengella mangrovi</name>
    <dbReference type="NCBI Taxonomy" id="1982044"/>
    <lineage>
        <taxon>Bacteria</taxon>
        <taxon>Pseudomonadati</taxon>
        <taxon>Pseudomonadota</taxon>
        <taxon>Alphaproteobacteria</taxon>
        <taxon>Hyphomicrobiales</taxon>
        <taxon>Notoacmeibacteraceae</taxon>
        <taxon>Zhengella</taxon>
    </lineage>
</organism>
<sequence>MFRWGILSAARIASEQVIPALCDSENGVVAAIASRSRDKAEAMAQRFGAPHAFDSYDALLASDAVDGVYIPVVTSQHVEWAARAAKAGKHVLVEKPLALKADDIRPLIALREETGKLISEAFMVRYHPQWRTVSALIEEGAIGRLRQVQGVFTYYNTDPANMRNQRDLGGGGLPDIGVYPTVTTRLATAQEPRRVRAEVERDPGFGTDRYANVTADFGEFSLTFYCSTQMALRQSMVFHGEKGHIEVPAPFNPPDYGMAEVWLHDQSRQRSEVFRFPRVRQYKLMAEAFVRAARGEDEAVFTLEDSVKNQAVIDAIFRAGDSGRWETV</sequence>
<feature type="domain" description="GFO/IDH/MocA-like oxidoreductase" evidence="4">
    <location>
        <begin position="130"/>
        <end position="246"/>
    </location>
</feature>
<evidence type="ECO:0000256" key="2">
    <source>
        <dbReference type="ARBA" id="ARBA00023002"/>
    </source>
</evidence>
<comment type="similarity">
    <text evidence="1">Belongs to the Gfo/Idh/MocA family.</text>
</comment>
<keyword evidence="2" id="KW-0560">Oxidoreductase</keyword>
<dbReference type="PANTHER" id="PTHR22604:SF105">
    <property type="entry name" value="TRANS-1,2-DIHYDROBENZENE-1,2-DIOL DEHYDROGENASE"/>
    <property type="match status" value="1"/>
</dbReference>
<dbReference type="SUPFAM" id="SSF55347">
    <property type="entry name" value="Glyceraldehyde-3-phosphate dehydrogenase-like, C-terminal domain"/>
    <property type="match status" value="1"/>
</dbReference>
<evidence type="ECO:0000313" key="6">
    <source>
        <dbReference type="Proteomes" id="UP000221168"/>
    </source>
</evidence>
<dbReference type="InterPro" id="IPR055170">
    <property type="entry name" value="GFO_IDH_MocA-like_dom"/>
</dbReference>
<comment type="caution">
    <text evidence="5">The sequence shown here is derived from an EMBL/GenBank/DDBJ whole genome shotgun (WGS) entry which is preliminary data.</text>
</comment>
<dbReference type="SUPFAM" id="SSF51735">
    <property type="entry name" value="NAD(P)-binding Rossmann-fold domains"/>
    <property type="match status" value="1"/>
</dbReference>
<evidence type="ECO:0000259" key="3">
    <source>
        <dbReference type="Pfam" id="PF01408"/>
    </source>
</evidence>
<dbReference type="PANTHER" id="PTHR22604">
    <property type="entry name" value="OXIDOREDUCTASES"/>
    <property type="match status" value="1"/>
</dbReference>
<name>A0A2G1QU12_9HYPH</name>
<dbReference type="AlphaFoldDB" id="A0A2G1QU12"/>
<dbReference type="Pfam" id="PF01408">
    <property type="entry name" value="GFO_IDH_MocA"/>
    <property type="match status" value="1"/>
</dbReference>
<dbReference type="Gene3D" id="3.30.360.10">
    <property type="entry name" value="Dihydrodipicolinate Reductase, domain 2"/>
    <property type="match status" value="1"/>
</dbReference>
<dbReference type="Proteomes" id="UP000221168">
    <property type="component" value="Unassembled WGS sequence"/>
</dbReference>
<evidence type="ECO:0000256" key="1">
    <source>
        <dbReference type="ARBA" id="ARBA00010928"/>
    </source>
</evidence>